<comment type="function">
    <text evidence="12">May act as an oxidative stress mediator by inhibiting thioredoxin activity or by limiting its bioavailability. Interacts with COPS5 and restores COPS5-induced suppression of CDKN1B stability, blocking the COPS5-mediated translocation of CDKN1B from the nucleus to the cytoplasm. Functions as a transcriptional repressor, possibly by acting as a bridge molecule between transcription factors and corepressor complexes, and over-expression will induce G0/G1 cell cycle arrest. Required for the maturation of natural killer cells. Acts as a suppressor of tumor cell growth. Inhibits the proteasomal degradation of DDIT4, and thereby contributes to the inhibition of the mammalian target of rapamycin complex 1 (mTORC1).</text>
</comment>
<dbReference type="InterPro" id="IPR014756">
    <property type="entry name" value="Ig_E-set"/>
</dbReference>
<dbReference type="Pfam" id="PF00339">
    <property type="entry name" value="Arrestin_N"/>
    <property type="match status" value="1"/>
</dbReference>
<dbReference type="PANTHER" id="PTHR11188:SF14">
    <property type="entry name" value="THIOREDOXIN-INTERACTING PROTEIN"/>
    <property type="match status" value="1"/>
</dbReference>
<evidence type="ECO:0000256" key="9">
    <source>
        <dbReference type="ARBA" id="ARBA00023163"/>
    </source>
</evidence>
<evidence type="ECO:0000256" key="8">
    <source>
        <dbReference type="ARBA" id="ARBA00023157"/>
    </source>
</evidence>
<keyword evidence="9" id="KW-0804">Transcription</keyword>
<proteinExistence type="inferred from homology"/>
<evidence type="ECO:0000259" key="14">
    <source>
        <dbReference type="SMART" id="SM01017"/>
    </source>
</evidence>
<reference evidence="15" key="2">
    <citation type="submission" date="2025-09" db="UniProtKB">
        <authorList>
            <consortium name="Ensembl"/>
        </authorList>
    </citation>
    <scope>IDENTIFICATION</scope>
</reference>
<keyword evidence="8" id="KW-1015">Disulfide bond</keyword>
<dbReference type="Proteomes" id="UP000261560">
    <property type="component" value="Unplaced"/>
</dbReference>
<comment type="subcellular location">
    <subcellularLocation>
        <location evidence="1">Cytoplasm</location>
    </subcellularLocation>
</comment>
<feature type="domain" description="Arrestin C-terminal-like" evidence="14">
    <location>
        <begin position="182"/>
        <end position="309"/>
    </location>
</feature>
<dbReference type="InterPro" id="IPR050357">
    <property type="entry name" value="Arrestin_domain-protein"/>
</dbReference>
<evidence type="ECO:0000256" key="5">
    <source>
        <dbReference type="ARBA" id="ARBA00022553"/>
    </source>
</evidence>
<keyword evidence="16" id="KW-1185">Reference proteome</keyword>
<dbReference type="InterPro" id="IPR011021">
    <property type="entry name" value="Arrestin-like_N"/>
</dbReference>
<comment type="subunit">
    <text evidence="13">Homodimer; disulfide-linked. Interacts with TXN/thioredoxin through its redox-active site. Interacts with transcriptional repressors ZBTB16, ZBTB32 and HDAC1. Interacts with DDIT4.</text>
</comment>
<evidence type="ECO:0000256" key="4">
    <source>
        <dbReference type="ARBA" id="ARBA00022499"/>
    </source>
</evidence>
<evidence type="ECO:0000256" key="2">
    <source>
        <dbReference type="ARBA" id="ARBA00005298"/>
    </source>
</evidence>
<keyword evidence="10" id="KW-0131">Cell cycle</keyword>
<evidence type="ECO:0000313" key="15">
    <source>
        <dbReference type="Ensembl" id="ENSOMEP00000020500.1"/>
    </source>
</evidence>
<comment type="similarity">
    <text evidence="2">Belongs to the arrestin family.</text>
</comment>
<dbReference type="SMART" id="SM01017">
    <property type="entry name" value="Arrestin_C"/>
    <property type="match status" value="1"/>
</dbReference>
<dbReference type="GO" id="GO:0007399">
    <property type="term" value="P:nervous system development"/>
    <property type="evidence" value="ECO:0007669"/>
    <property type="project" value="UniProtKB-ARBA"/>
</dbReference>
<accession>A0A3B3CT36</accession>
<evidence type="ECO:0000256" key="7">
    <source>
        <dbReference type="ARBA" id="ARBA00023015"/>
    </source>
</evidence>
<evidence type="ECO:0000256" key="13">
    <source>
        <dbReference type="ARBA" id="ARBA00046869"/>
    </source>
</evidence>
<dbReference type="GO" id="GO:0015031">
    <property type="term" value="P:protein transport"/>
    <property type="evidence" value="ECO:0007669"/>
    <property type="project" value="TreeGrafter"/>
</dbReference>
<dbReference type="GO" id="GO:0005737">
    <property type="term" value="C:cytoplasm"/>
    <property type="evidence" value="ECO:0007669"/>
    <property type="project" value="UniProtKB-SubCell"/>
</dbReference>
<reference evidence="15" key="1">
    <citation type="submission" date="2025-08" db="UniProtKB">
        <authorList>
            <consortium name="Ensembl"/>
        </authorList>
    </citation>
    <scope>IDENTIFICATION</scope>
</reference>
<dbReference type="GeneTree" id="ENSGT00940000158522"/>
<dbReference type="Pfam" id="PF02752">
    <property type="entry name" value="Arrestin_C"/>
    <property type="match status" value="1"/>
</dbReference>
<dbReference type="InterPro" id="IPR014752">
    <property type="entry name" value="Arrestin-like_C"/>
</dbReference>
<dbReference type="AlphaFoldDB" id="A0A3B3CT36"/>
<keyword evidence="7" id="KW-0805">Transcription regulation</keyword>
<protein>
    <recommendedName>
        <fullName evidence="11">Thioredoxin-interacting protein</fullName>
    </recommendedName>
</protein>
<dbReference type="InterPro" id="IPR011022">
    <property type="entry name" value="Arrestin_C-like"/>
</dbReference>
<evidence type="ECO:0000256" key="12">
    <source>
        <dbReference type="ARBA" id="ARBA00045565"/>
    </source>
</evidence>
<dbReference type="STRING" id="30732.ENSOMEP00000020500"/>
<dbReference type="Ensembl" id="ENSOMET00000036137.1">
    <property type="protein sequence ID" value="ENSOMEP00000020500.1"/>
    <property type="gene ID" value="ENSOMEG00000022453.1"/>
</dbReference>
<evidence type="ECO:0000313" key="16">
    <source>
        <dbReference type="Proteomes" id="UP000261560"/>
    </source>
</evidence>
<dbReference type="Gene3D" id="2.60.40.640">
    <property type="match status" value="2"/>
</dbReference>
<keyword evidence="5" id="KW-0597">Phosphoprotein</keyword>
<keyword evidence="6" id="KW-0832">Ubl conjugation</keyword>
<evidence type="ECO:0000256" key="3">
    <source>
        <dbReference type="ARBA" id="ARBA00022490"/>
    </source>
</evidence>
<dbReference type="PANTHER" id="PTHR11188">
    <property type="entry name" value="ARRESTIN DOMAIN CONTAINING PROTEIN"/>
    <property type="match status" value="1"/>
</dbReference>
<evidence type="ECO:0000256" key="11">
    <source>
        <dbReference type="ARBA" id="ARBA00039479"/>
    </source>
</evidence>
<evidence type="ECO:0000256" key="10">
    <source>
        <dbReference type="ARBA" id="ARBA00023306"/>
    </source>
</evidence>
<dbReference type="GO" id="GO:0031625">
    <property type="term" value="F:ubiquitin protein ligase binding"/>
    <property type="evidence" value="ECO:0007669"/>
    <property type="project" value="TreeGrafter"/>
</dbReference>
<keyword evidence="3" id="KW-0963">Cytoplasm</keyword>
<keyword evidence="4" id="KW-1017">Isopeptide bond</keyword>
<dbReference type="PaxDb" id="30732-ENSOMEP00000020500"/>
<organism evidence="15 16">
    <name type="scientific">Oryzias melastigma</name>
    <name type="common">Marine medaka</name>
    <dbReference type="NCBI Taxonomy" id="30732"/>
    <lineage>
        <taxon>Eukaryota</taxon>
        <taxon>Metazoa</taxon>
        <taxon>Chordata</taxon>
        <taxon>Craniata</taxon>
        <taxon>Vertebrata</taxon>
        <taxon>Euteleostomi</taxon>
        <taxon>Actinopterygii</taxon>
        <taxon>Neopterygii</taxon>
        <taxon>Teleostei</taxon>
        <taxon>Neoteleostei</taxon>
        <taxon>Acanthomorphata</taxon>
        <taxon>Ovalentaria</taxon>
        <taxon>Atherinomorphae</taxon>
        <taxon>Beloniformes</taxon>
        <taxon>Adrianichthyidae</taxon>
        <taxon>Oryziinae</taxon>
        <taxon>Oryzias</taxon>
    </lineage>
</organism>
<dbReference type="SUPFAM" id="SSF81296">
    <property type="entry name" value="E set domains"/>
    <property type="match status" value="2"/>
</dbReference>
<sequence>MRTYSTIWEIPCIIYAKTGFCPRLFRLVLSDPLRPSYSSGDKVSGLVQLEAAAPCRLTRLRVTAAGCARVERRGGSKRSRVQEVEYLNLLRGENCFLLPPGKTFSFQFGFELPPPGHLVSSYRGKFGSVRYYIHAELQRPNQDPLHCEQEFEVQEQLDVNQTHLLAPAAASKQKKVTCMFIPDGQVSISAQIDRRGYCEGEDIQINARFENTCSRIVVPKAAIICKHSYSVNSSTKELRQKLSAVRGNPIISGMCDMWQGRSIRVPKLQPTLRGCDIIKVDYTLMIYLHVPGSEKLVLELPLVIGTIPFSGVGSRTSSMSSQVGSTCSLTSFPSSPPSYSSFQRDLRVEGPHTPLLHDYDGAEDDQETGLFMRVPEVCYPPPPSYTVSLPPHTPKSTNMVVLK</sequence>
<evidence type="ECO:0000256" key="6">
    <source>
        <dbReference type="ARBA" id="ARBA00022843"/>
    </source>
</evidence>
<evidence type="ECO:0000256" key="1">
    <source>
        <dbReference type="ARBA" id="ARBA00004496"/>
    </source>
</evidence>
<name>A0A3B3CT36_ORYME</name>